<comment type="similarity">
    <text evidence="1">Belongs to the NmrA-type oxidoreductase family.</text>
</comment>
<feature type="domain" description="NmrA-like" evidence="3">
    <location>
        <begin position="8"/>
        <end position="281"/>
    </location>
</feature>
<dbReference type="InterPro" id="IPR051164">
    <property type="entry name" value="NmrA-like_oxidored"/>
</dbReference>
<gene>
    <name evidence="4" type="ORF">V5O48_010396</name>
</gene>
<keyword evidence="2" id="KW-0521">NADP</keyword>
<evidence type="ECO:0000256" key="2">
    <source>
        <dbReference type="ARBA" id="ARBA00022857"/>
    </source>
</evidence>
<organism evidence="4 5">
    <name type="scientific">Marasmius crinis-equi</name>
    <dbReference type="NCBI Taxonomy" id="585013"/>
    <lineage>
        <taxon>Eukaryota</taxon>
        <taxon>Fungi</taxon>
        <taxon>Dikarya</taxon>
        <taxon>Basidiomycota</taxon>
        <taxon>Agaricomycotina</taxon>
        <taxon>Agaricomycetes</taxon>
        <taxon>Agaricomycetidae</taxon>
        <taxon>Agaricales</taxon>
        <taxon>Marasmiineae</taxon>
        <taxon>Marasmiaceae</taxon>
        <taxon>Marasmius</taxon>
    </lineage>
</organism>
<evidence type="ECO:0000313" key="4">
    <source>
        <dbReference type="EMBL" id="KAL0571564.1"/>
    </source>
</evidence>
<sequence>MSQTLSSKRVILVSGATGRQGKSFIHALTSSSEGDSFHILALTRQSKGQRAQELTTRYSGRVSVVEGDLDSPGSVRRVFETQRDANTNIWGVFCVLAFPGLGVRADGEEKQGKSLADLSLEFGVSHFVFSSVERGGEGSDETMMDDRLAKIRIEKHVQDLGTKGLKWTIIRPGFFMENYEGLLGSITFGVLKAGLKPTTTVQLIAADDIGYIAAAVFKDPSTFESEVLVAAGDISTVSQQEEAHKKATGRPMSSIPSFLARTLISLNKETKGLIADMERVHTARSSETTDGEYWRQLEAAKRAYPGMRSFQEWCQPAPGAKQEKLSTREGGWNGVALGKLLRGKQ</sequence>
<dbReference type="Gene3D" id="3.40.50.720">
    <property type="entry name" value="NAD(P)-binding Rossmann-like Domain"/>
    <property type="match status" value="1"/>
</dbReference>
<dbReference type="SUPFAM" id="SSF51735">
    <property type="entry name" value="NAD(P)-binding Rossmann-fold domains"/>
    <property type="match status" value="1"/>
</dbReference>
<accession>A0ABR3F8H2</accession>
<dbReference type="InterPro" id="IPR036291">
    <property type="entry name" value="NAD(P)-bd_dom_sf"/>
</dbReference>
<dbReference type="PANTHER" id="PTHR42748">
    <property type="entry name" value="NITROGEN METABOLITE REPRESSION PROTEIN NMRA FAMILY MEMBER"/>
    <property type="match status" value="1"/>
</dbReference>
<dbReference type="Proteomes" id="UP001465976">
    <property type="component" value="Unassembled WGS sequence"/>
</dbReference>
<keyword evidence="5" id="KW-1185">Reference proteome</keyword>
<dbReference type="Pfam" id="PF05368">
    <property type="entry name" value="NmrA"/>
    <property type="match status" value="1"/>
</dbReference>
<dbReference type="PANTHER" id="PTHR42748:SF7">
    <property type="entry name" value="NMRA LIKE REDOX SENSOR 1-RELATED"/>
    <property type="match status" value="1"/>
</dbReference>
<dbReference type="InterPro" id="IPR008030">
    <property type="entry name" value="NmrA-like"/>
</dbReference>
<dbReference type="Gene3D" id="3.90.25.10">
    <property type="entry name" value="UDP-galactose 4-epimerase, domain 1"/>
    <property type="match status" value="1"/>
</dbReference>
<evidence type="ECO:0000313" key="5">
    <source>
        <dbReference type="Proteomes" id="UP001465976"/>
    </source>
</evidence>
<reference evidence="4 5" key="1">
    <citation type="submission" date="2024-02" db="EMBL/GenBank/DDBJ databases">
        <title>A draft genome for the cacao thread blight pathogen Marasmius crinis-equi.</title>
        <authorList>
            <person name="Cohen S.P."/>
            <person name="Baruah I.K."/>
            <person name="Amoako-Attah I."/>
            <person name="Bukari Y."/>
            <person name="Meinhardt L.W."/>
            <person name="Bailey B.A."/>
        </authorList>
    </citation>
    <scope>NUCLEOTIDE SEQUENCE [LARGE SCALE GENOMIC DNA]</scope>
    <source>
        <strain evidence="4 5">GH-76</strain>
    </source>
</reference>
<protein>
    <recommendedName>
        <fullName evidence="3">NmrA-like domain-containing protein</fullName>
    </recommendedName>
</protein>
<comment type="caution">
    <text evidence="4">The sequence shown here is derived from an EMBL/GenBank/DDBJ whole genome shotgun (WGS) entry which is preliminary data.</text>
</comment>
<proteinExistence type="inferred from homology"/>
<evidence type="ECO:0000259" key="3">
    <source>
        <dbReference type="Pfam" id="PF05368"/>
    </source>
</evidence>
<name>A0ABR3F8H2_9AGAR</name>
<dbReference type="EMBL" id="JBAHYK010000748">
    <property type="protein sequence ID" value="KAL0571564.1"/>
    <property type="molecule type" value="Genomic_DNA"/>
</dbReference>
<evidence type="ECO:0000256" key="1">
    <source>
        <dbReference type="ARBA" id="ARBA00006328"/>
    </source>
</evidence>